<dbReference type="InterPro" id="IPR050482">
    <property type="entry name" value="Sensor_HK_TwoCompSys"/>
</dbReference>
<evidence type="ECO:0000313" key="19">
    <source>
        <dbReference type="Proteomes" id="UP000286482"/>
    </source>
</evidence>
<evidence type="ECO:0000256" key="1">
    <source>
        <dbReference type="ARBA" id="ARBA00000085"/>
    </source>
</evidence>
<evidence type="ECO:0000256" key="16">
    <source>
        <dbReference type="SAM" id="Phobius"/>
    </source>
</evidence>
<evidence type="ECO:0000256" key="11">
    <source>
        <dbReference type="ARBA" id="ARBA00022989"/>
    </source>
</evidence>
<evidence type="ECO:0000256" key="3">
    <source>
        <dbReference type="ARBA" id="ARBA00022475"/>
    </source>
</evidence>
<dbReference type="GO" id="GO:0046983">
    <property type="term" value="F:protein dimerization activity"/>
    <property type="evidence" value="ECO:0007669"/>
    <property type="project" value="UniProtKB-UniRule"/>
</dbReference>
<feature type="coiled-coil region" evidence="15">
    <location>
        <begin position="217"/>
        <end position="244"/>
    </location>
</feature>
<evidence type="ECO:0000259" key="17">
    <source>
        <dbReference type="PROSITE" id="PS50885"/>
    </source>
</evidence>
<dbReference type="SUPFAM" id="SSF55874">
    <property type="entry name" value="ATPase domain of HSP90 chaperone/DNA topoisomerase II/histidine kinase"/>
    <property type="match status" value="1"/>
</dbReference>
<dbReference type="PIRSF" id="PIRSF003167">
    <property type="entry name" value="STHK_NarX/NarQ"/>
    <property type="match status" value="1"/>
</dbReference>
<evidence type="ECO:0000256" key="10">
    <source>
        <dbReference type="ARBA" id="ARBA00022840"/>
    </source>
</evidence>
<dbReference type="CDD" id="cd16917">
    <property type="entry name" value="HATPase_UhpB-NarQ-NarX-like"/>
    <property type="match status" value="1"/>
</dbReference>
<dbReference type="InterPro" id="IPR011712">
    <property type="entry name" value="Sig_transdc_His_kin_sub3_dim/P"/>
</dbReference>
<dbReference type="CDD" id="cd22899">
    <property type="entry name" value="NarQ_sensor"/>
    <property type="match status" value="1"/>
</dbReference>
<keyword evidence="9 14" id="KW-0418">Kinase</keyword>
<dbReference type="InterPro" id="IPR016380">
    <property type="entry name" value="Sig_transdc_His_kin_NarX/NarQ"/>
</dbReference>
<dbReference type="PANTHER" id="PTHR24421:SF10">
    <property type="entry name" value="NITRATE_NITRITE SENSOR PROTEIN NARQ"/>
    <property type="match status" value="1"/>
</dbReference>
<keyword evidence="10 14" id="KW-0067">ATP-binding</keyword>
<keyword evidence="7 16" id="KW-0812">Transmembrane</keyword>
<dbReference type="Gene3D" id="1.20.120.960">
    <property type="entry name" value="Histidine kinase NarX, sensor domain"/>
    <property type="match status" value="1"/>
</dbReference>
<dbReference type="SMART" id="SM00304">
    <property type="entry name" value="HAMP"/>
    <property type="match status" value="1"/>
</dbReference>
<accession>A0A420EHN2</accession>
<dbReference type="InterPro" id="IPR003594">
    <property type="entry name" value="HATPase_dom"/>
</dbReference>
<dbReference type="Proteomes" id="UP000286482">
    <property type="component" value="Unassembled WGS sequence"/>
</dbReference>
<feature type="domain" description="HAMP" evidence="17">
    <location>
        <begin position="173"/>
        <end position="225"/>
    </location>
</feature>
<feature type="transmembrane region" description="Helical" evidence="16">
    <location>
        <begin position="146"/>
        <end position="165"/>
    </location>
</feature>
<dbReference type="AlphaFoldDB" id="A0A420EHN2"/>
<keyword evidence="5" id="KW-0597">Phosphoprotein</keyword>
<sequence length="553" mass="62501">MFSPSLVQTTRRIFVASLGLFAVIALSSMISLATSLKDAEAVNVAGSLRMQSYRLAYGISSGQPNLNDKIAAFEQSLHAPSLSRYSNDWIYKDQAGDYFALQQHWARLKPFLLSDNPQLFLDEVVTFVSEIDKFVEGLQYLSENKILTLVGVQLFAFVIMALLFASLQNYLKRYLVEPLQGLASMAKRIEAGQFNVESPTTSCLEIHKLSDTMSTMTKQLESMYSTLEQQVSDKTNQLQTTNRELSSLYAVQGILQQLELSDLHLLHSLDILIEQLDISGACLQLNARKQTLLRGQDQTWNWVGLSFNQLEFGQLGLPQHVDGYAPLIQAYGLAISRALHFERHIVQQQKLLILDERATIARELHDSLAQSLSYMKIQISLLKRELDNNPVNDKTQSYIDELQMVISQSYLQLRQLLTTFRLSVKEALLSESLKAIVKQLDEQSQHRIQLYSQLSNDNLPADLQIHVIQLVREATINAIKHAQCDNIQINCSQNKREITIRVEDNGASDANLIAKADHFGLQIMRERSERLNGQLLFTQSHLGGLCVELKFSV</sequence>
<keyword evidence="11 16" id="KW-1133">Transmembrane helix</keyword>
<dbReference type="Pfam" id="PF02518">
    <property type="entry name" value="HATPase_c"/>
    <property type="match status" value="1"/>
</dbReference>
<keyword evidence="15" id="KW-0175">Coiled coil</keyword>
<comment type="catalytic activity">
    <reaction evidence="1 14">
        <text>ATP + protein L-histidine = ADP + protein N-phospho-L-histidine.</text>
        <dbReference type="EC" id="2.7.13.3"/>
    </reaction>
</comment>
<dbReference type="GO" id="GO:0005524">
    <property type="term" value="F:ATP binding"/>
    <property type="evidence" value="ECO:0007669"/>
    <property type="project" value="UniProtKB-UniRule"/>
</dbReference>
<dbReference type="InterPro" id="IPR003660">
    <property type="entry name" value="HAMP_dom"/>
</dbReference>
<comment type="subcellular location">
    <subcellularLocation>
        <location evidence="2">Cell inner membrane</location>
        <topology evidence="2">Multi-pass membrane protein</topology>
    </subcellularLocation>
</comment>
<dbReference type="InterPro" id="IPR029095">
    <property type="entry name" value="NarX-like_N"/>
</dbReference>
<name>A0A420EHN2_9ALTE</name>
<keyword evidence="13 14" id="KW-0472">Membrane</keyword>
<proteinExistence type="predicted"/>
<dbReference type="GO" id="GO:0005886">
    <property type="term" value="C:plasma membrane"/>
    <property type="evidence" value="ECO:0007669"/>
    <property type="project" value="UniProtKB-SubCell"/>
</dbReference>
<evidence type="ECO:0000313" key="18">
    <source>
        <dbReference type="EMBL" id="RKF20215.1"/>
    </source>
</evidence>
<evidence type="ECO:0000256" key="7">
    <source>
        <dbReference type="ARBA" id="ARBA00022692"/>
    </source>
</evidence>
<dbReference type="CDD" id="cd06225">
    <property type="entry name" value="HAMP"/>
    <property type="match status" value="1"/>
</dbReference>
<protein>
    <recommendedName>
        <fullName evidence="14">Sensor protein</fullName>
        <ecNumber evidence="14">2.7.13.3</ecNumber>
    </recommendedName>
</protein>
<dbReference type="InterPro" id="IPR042295">
    <property type="entry name" value="NarX-like_N_sf"/>
</dbReference>
<evidence type="ECO:0000256" key="6">
    <source>
        <dbReference type="ARBA" id="ARBA00022679"/>
    </source>
</evidence>
<dbReference type="Gene3D" id="3.30.565.10">
    <property type="entry name" value="Histidine kinase-like ATPase, C-terminal domain"/>
    <property type="match status" value="1"/>
</dbReference>
<feature type="transmembrane region" description="Helical" evidence="16">
    <location>
        <begin position="12"/>
        <end position="33"/>
    </location>
</feature>
<dbReference type="SUPFAM" id="SSF158472">
    <property type="entry name" value="HAMP domain-like"/>
    <property type="match status" value="1"/>
</dbReference>
<gene>
    <name evidence="18" type="ORF">DBZ36_07165</name>
</gene>
<reference evidence="18 19" key="1">
    <citation type="submission" date="2018-09" db="EMBL/GenBank/DDBJ databases">
        <authorList>
            <person name="Wang Z."/>
        </authorList>
    </citation>
    <scope>NUCLEOTIDE SEQUENCE [LARGE SCALE GENOMIC DNA]</scope>
    <source>
        <strain evidence="18 19">ALS 81</strain>
    </source>
</reference>
<evidence type="ECO:0000256" key="13">
    <source>
        <dbReference type="ARBA" id="ARBA00023136"/>
    </source>
</evidence>
<evidence type="ECO:0000256" key="8">
    <source>
        <dbReference type="ARBA" id="ARBA00022741"/>
    </source>
</evidence>
<evidence type="ECO:0000256" key="2">
    <source>
        <dbReference type="ARBA" id="ARBA00004429"/>
    </source>
</evidence>
<dbReference type="Pfam" id="PF13675">
    <property type="entry name" value="PilJ"/>
    <property type="match status" value="1"/>
</dbReference>
<evidence type="ECO:0000256" key="15">
    <source>
        <dbReference type="SAM" id="Coils"/>
    </source>
</evidence>
<dbReference type="GO" id="GO:0000155">
    <property type="term" value="F:phosphorelay sensor kinase activity"/>
    <property type="evidence" value="ECO:0007669"/>
    <property type="project" value="UniProtKB-UniRule"/>
</dbReference>
<keyword evidence="3 14" id="KW-1003">Cell membrane</keyword>
<dbReference type="PANTHER" id="PTHR24421">
    <property type="entry name" value="NITRATE/NITRITE SENSOR PROTEIN NARX-RELATED"/>
    <property type="match status" value="1"/>
</dbReference>
<dbReference type="EMBL" id="RAQO01000004">
    <property type="protein sequence ID" value="RKF20215.1"/>
    <property type="molecule type" value="Genomic_DNA"/>
</dbReference>
<organism evidence="18 19">
    <name type="scientific">Alginatibacterium sediminis</name>
    <dbReference type="NCBI Taxonomy" id="2164068"/>
    <lineage>
        <taxon>Bacteria</taxon>
        <taxon>Pseudomonadati</taxon>
        <taxon>Pseudomonadota</taxon>
        <taxon>Gammaproteobacteria</taxon>
        <taxon>Alteromonadales</taxon>
        <taxon>Alteromonadaceae</taxon>
        <taxon>Alginatibacterium</taxon>
    </lineage>
</organism>
<dbReference type="EC" id="2.7.13.3" evidence="14"/>
<keyword evidence="12 14" id="KW-0902">Two-component regulatory system</keyword>
<dbReference type="Gene3D" id="1.20.5.1930">
    <property type="match status" value="1"/>
</dbReference>
<keyword evidence="4 14" id="KW-0997">Cell inner membrane</keyword>
<keyword evidence="8 14" id="KW-0547">Nucleotide-binding</keyword>
<dbReference type="Pfam" id="PF07730">
    <property type="entry name" value="HisKA_3"/>
    <property type="match status" value="1"/>
</dbReference>
<comment type="caution">
    <text evidence="18">The sequence shown here is derived from an EMBL/GenBank/DDBJ whole genome shotgun (WGS) entry which is preliminary data.</text>
</comment>
<keyword evidence="6 14" id="KW-0808">Transferase</keyword>
<dbReference type="InterPro" id="IPR036890">
    <property type="entry name" value="HATPase_C_sf"/>
</dbReference>
<dbReference type="Gene3D" id="1.10.287.130">
    <property type="match status" value="1"/>
</dbReference>
<evidence type="ECO:0000256" key="12">
    <source>
        <dbReference type="ARBA" id="ARBA00023012"/>
    </source>
</evidence>
<evidence type="ECO:0000256" key="4">
    <source>
        <dbReference type="ARBA" id="ARBA00022519"/>
    </source>
</evidence>
<evidence type="ECO:0000256" key="5">
    <source>
        <dbReference type="ARBA" id="ARBA00022553"/>
    </source>
</evidence>
<evidence type="ECO:0000256" key="14">
    <source>
        <dbReference type="PIRNR" id="PIRNR003167"/>
    </source>
</evidence>
<keyword evidence="19" id="KW-1185">Reference proteome</keyword>
<evidence type="ECO:0000256" key="9">
    <source>
        <dbReference type="ARBA" id="ARBA00022777"/>
    </source>
</evidence>
<dbReference type="PROSITE" id="PS50885">
    <property type="entry name" value="HAMP"/>
    <property type="match status" value="1"/>
</dbReference>